<reference evidence="4" key="1">
    <citation type="submission" date="2021-12" db="EMBL/GenBank/DDBJ databases">
        <authorList>
            <person name="Martin H S."/>
        </authorList>
    </citation>
    <scope>NUCLEOTIDE SEQUENCE</scope>
</reference>
<dbReference type="Pfam" id="PF07719">
    <property type="entry name" value="TPR_2"/>
    <property type="match status" value="1"/>
</dbReference>
<evidence type="ECO:0000256" key="3">
    <source>
        <dbReference type="PROSITE-ProRule" id="PRU00339"/>
    </source>
</evidence>
<protein>
    <submittedName>
        <fullName evidence="4">Uncharacterized protein</fullName>
    </submittedName>
</protein>
<feature type="repeat" description="TPR" evidence="3">
    <location>
        <begin position="44"/>
        <end position="77"/>
    </location>
</feature>
<dbReference type="InterPro" id="IPR013105">
    <property type="entry name" value="TPR_2"/>
</dbReference>
<dbReference type="SMART" id="SM00028">
    <property type="entry name" value="TPR"/>
    <property type="match status" value="1"/>
</dbReference>
<evidence type="ECO:0000313" key="5">
    <source>
        <dbReference type="Proteomes" id="UP000838878"/>
    </source>
</evidence>
<feature type="non-terminal residue" evidence="4">
    <location>
        <position position="149"/>
    </location>
</feature>
<dbReference type="GO" id="GO:0034975">
    <property type="term" value="P:protein folding in endoplasmic reticulum"/>
    <property type="evidence" value="ECO:0007669"/>
    <property type="project" value="TreeGrafter"/>
</dbReference>
<dbReference type="OrthoDB" id="1726119at2759"/>
<dbReference type="PANTHER" id="PTHR44140">
    <property type="entry name" value="LD25575P"/>
    <property type="match status" value="1"/>
</dbReference>
<accession>A0A8J9YDZ5</accession>
<name>A0A8J9YDZ5_9NEOP</name>
<dbReference type="EMBL" id="OV170223">
    <property type="protein sequence ID" value="CAH0723030.1"/>
    <property type="molecule type" value="Genomic_DNA"/>
</dbReference>
<dbReference type="GO" id="GO:0051787">
    <property type="term" value="F:misfolded protein binding"/>
    <property type="evidence" value="ECO:0007669"/>
    <property type="project" value="TreeGrafter"/>
</dbReference>
<dbReference type="InterPro" id="IPR019734">
    <property type="entry name" value="TPR_rpt"/>
</dbReference>
<dbReference type="Proteomes" id="UP000838878">
    <property type="component" value="Chromosome 3"/>
</dbReference>
<dbReference type="Gene3D" id="1.25.40.10">
    <property type="entry name" value="Tetratricopeptide repeat domain"/>
    <property type="match status" value="1"/>
</dbReference>
<dbReference type="InterPro" id="IPR011990">
    <property type="entry name" value="TPR-like_helical_dom_sf"/>
</dbReference>
<sequence>MHRANVYLKLAQYPEAKEDYLQVNDLFSAVSDIRSVNRLQQDSTDGYYRLAELLYQLGHVSDALKEIRECLKLDPEHKKCFPFYKKLKKIDKLLLTCEEKSEARDYLGCIASAERALAAEQEVTLVVFEARRWLCSCYAKVGARGELVC</sequence>
<dbReference type="GO" id="GO:0005783">
    <property type="term" value="C:endoplasmic reticulum"/>
    <property type="evidence" value="ECO:0007669"/>
    <property type="project" value="TreeGrafter"/>
</dbReference>
<proteinExistence type="predicted"/>
<gene>
    <name evidence="4" type="ORF">BINO364_LOCUS8907</name>
</gene>
<keyword evidence="1" id="KW-0677">Repeat</keyword>
<keyword evidence="5" id="KW-1185">Reference proteome</keyword>
<evidence type="ECO:0000256" key="1">
    <source>
        <dbReference type="ARBA" id="ARBA00022737"/>
    </source>
</evidence>
<organism evidence="4 5">
    <name type="scientific">Brenthis ino</name>
    <name type="common">lesser marbled fritillary</name>
    <dbReference type="NCBI Taxonomy" id="405034"/>
    <lineage>
        <taxon>Eukaryota</taxon>
        <taxon>Metazoa</taxon>
        <taxon>Ecdysozoa</taxon>
        <taxon>Arthropoda</taxon>
        <taxon>Hexapoda</taxon>
        <taxon>Insecta</taxon>
        <taxon>Pterygota</taxon>
        <taxon>Neoptera</taxon>
        <taxon>Endopterygota</taxon>
        <taxon>Lepidoptera</taxon>
        <taxon>Glossata</taxon>
        <taxon>Ditrysia</taxon>
        <taxon>Papilionoidea</taxon>
        <taxon>Nymphalidae</taxon>
        <taxon>Heliconiinae</taxon>
        <taxon>Argynnini</taxon>
        <taxon>Brenthis</taxon>
    </lineage>
</organism>
<dbReference type="PANTHER" id="PTHR44140:SF2">
    <property type="entry name" value="LD25575P"/>
    <property type="match status" value="1"/>
</dbReference>
<dbReference type="AlphaFoldDB" id="A0A8J9YDZ5"/>
<evidence type="ECO:0000256" key="2">
    <source>
        <dbReference type="ARBA" id="ARBA00022803"/>
    </source>
</evidence>
<dbReference type="InterPro" id="IPR051727">
    <property type="entry name" value="DnaJ_C3_Co-chaperones"/>
</dbReference>
<dbReference type="PROSITE" id="PS50005">
    <property type="entry name" value="TPR"/>
    <property type="match status" value="1"/>
</dbReference>
<keyword evidence="2 3" id="KW-0802">TPR repeat</keyword>
<evidence type="ECO:0000313" key="4">
    <source>
        <dbReference type="EMBL" id="CAH0723030.1"/>
    </source>
</evidence>
<dbReference type="SUPFAM" id="SSF48452">
    <property type="entry name" value="TPR-like"/>
    <property type="match status" value="1"/>
</dbReference>
<dbReference type="GO" id="GO:0051087">
    <property type="term" value="F:protein-folding chaperone binding"/>
    <property type="evidence" value="ECO:0007669"/>
    <property type="project" value="TreeGrafter"/>
</dbReference>